<dbReference type="PANTHER" id="PTHR44743">
    <property type="entry name" value="PUTATIVE, EXPRESSED-RELATED"/>
    <property type="match status" value="1"/>
</dbReference>
<evidence type="ECO:0000256" key="1">
    <source>
        <dbReference type="SAM" id="MobiDB-lite"/>
    </source>
</evidence>
<dbReference type="EMBL" id="CDMY01000635">
    <property type="protein sequence ID" value="CEM27290.1"/>
    <property type="molecule type" value="Genomic_DNA"/>
</dbReference>
<evidence type="ECO:0000259" key="2">
    <source>
        <dbReference type="PROSITE" id="PS50076"/>
    </source>
</evidence>
<feature type="region of interest" description="Disordered" evidence="1">
    <location>
        <begin position="132"/>
        <end position="160"/>
    </location>
</feature>
<evidence type="ECO:0000313" key="4">
    <source>
        <dbReference type="Proteomes" id="UP000041254"/>
    </source>
</evidence>
<dbReference type="SMART" id="SM00271">
    <property type="entry name" value="DnaJ"/>
    <property type="match status" value="1"/>
</dbReference>
<proteinExistence type="predicted"/>
<accession>A0A0G4GE58</accession>
<gene>
    <name evidence="3" type="ORF">Vbra_17452</name>
</gene>
<protein>
    <recommendedName>
        <fullName evidence="2">J domain-containing protein</fullName>
    </recommendedName>
</protein>
<dbReference type="CDD" id="cd06257">
    <property type="entry name" value="DnaJ"/>
    <property type="match status" value="1"/>
</dbReference>
<feature type="compositionally biased region" description="Low complexity" evidence="1">
    <location>
        <begin position="142"/>
        <end position="155"/>
    </location>
</feature>
<dbReference type="AlphaFoldDB" id="A0A0G4GE58"/>
<dbReference type="PRINTS" id="PR00625">
    <property type="entry name" value="JDOMAIN"/>
</dbReference>
<dbReference type="VEuPathDB" id="CryptoDB:Vbra_17452"/>
<dbReference type="InParanoid" id="A0A0G4GE58"/>
<dbReference type="InterPro" id="IPR036869">
    <property type="entry name" value="J_dom_sf"/>
</dbReference>
<dbReference type="PANTHER" id="PTHR44743:SF10">
    <property type="entry name" value="J DOMAIN-CONTAINING PROTEIN"/>
    <property type="match status" value="1"/>
</dbReference>
<dbReference type="STRING" id="1169540.A0A0G4GE58"/>
<organism evidence="3 4">
    <name type="scientific">Vitrella brassicaformis (strain CCMP3155)</name>
    <dbReference type="NCBI Taxonomy" id="1169540"/>
    <lineage>
        <taxon>Eukaryota</taxon>
        <taxon>Sar</taxon>
        <taxon>Alveolata</taxon>
        <taxon>Colpodellida</taxon>
        <taxon>Vitrellaceae</taxon>
        <taxon>Vitrella</taxon>
    </lineage>
</organism>
<evidence type="ECO:0000313" key="3">
    <source>
        <dbReference type="EMBL" id="CEM27290.1"/>
    </source>
</evidence>
<keyword evidence="4" id="KW-1185">Reference proteome</keyword>
<dbReference type="Pfam" id="PF00226">
    <property type="entry name" value="DnaJ"/>
    <property type="match status" value="1"/>
</dbReference>
<sequence length="254" mass="28498">MPKLFFADTIDPVTSEYRERWDHSTSKSGLKDHYGALRLPLGAAIEDCKNAFKRLSVEYHPDKHHHKGAAAVAEANKRFLEITEAKNVLIDKGLRRPYNYSLLNDETGDAAKMMSRNIIYNDTWAKPLRRRETKMKTTAAEPSSPTSVGTSASSGSHHRQREWVVGEGWDEQPLPTDVGEAVDRVAARGEEAAHKQWEWEVELSEFVGEAIDMVAANGVEAHRAWESPKKATGRKEWGLCGFTIPDPFSLCLSH</sequence>
<dbReference type="PROSITE" id="PS50076">
    <property type="entry name" value="DNAJ_2"/>
    <property type="match status" value="1"/>
</dbReference>
<reference evidence="3 4" key="1">
    <citation type="submission" date="2014-11" db="EMBL/GenBank/DDBJ databases">
        <authorList>
            <person name="Zhu J."/>
            <person name="Qi W."/>
            <person name="Song R."/>
        </authorList>
    </citation>
    <scope>NUCLEOTIDE SEQUENCE [LARGE SCALE GENOMIC DNA]</scope>
</reference>
<dbReference type="SUPFAM" id="SSF46565">
    <property type="entry name" value="Chaperone J-domain"/>
    <property type="match status" value="1"/>
</dbReference>
<name>A0A0G4GE58_VITBC</name>
<dbReference type="Proteomes" id="UP000041254">
    <property type="component" value="Unassembled WGS sequence"/>
</dbReference>
<dbReference type="Gene3D" id="1.10.287.110">
    <property type="entry name" value="DnaJ domain"/>
    <property type="match status" value="1"/>
</dbReference>
<feature type="domain" description="J" evidence="2">
    <location>
        <begin position="32"/>
        <end position="102"/>
    </location>
</feature>
<dbReference type="InterPro" id="IPR001623">
    <property type="entry name" value="DnaJ_domain"/>
</dbReference>
<dbReference type="OrthoDB" id="10250354at2759"/>